<dbReference type="AlphaFoldDB" id="A0A0L9TPL8"/>
<gene>
    <name evidence="2" type="ORF">LR48_Vigan01g204100</name>
</gene>
<evidence type="ECO:0000313" key="3">
    <source>
        <dbReference type="Proteomes" id="UP000053144"/>
    </source>
</evidence>
<feature type="chain" id="PRO_5005595194" description="Secreted protein" evidence="1">
    <location>
        <begin position="22"/>
        <end position="96"/>
    </location>
</feature>
<evidence type="ECO:0008006" key="4">
    <source>
        <dbReference type="Google" id="ProtNLM"/>
    </source>
</evidence>
<name>A0A0L9TPL8_PHAAN</name>
<organism evidence="2 3">
    <name type="scientific">Phaseolus angularis</name>
    <name type="common">Azuki bean</name>
    <name type="synonym">Vigna angularis</name>
    <dbReference type="NCBI Taxonomy" id="3914"/>
    <lineage>
        <taxon>Eukaryota</taxon>
        <taxon>Viridiplantae</taxon>
        <taxon>Streptophyta</taxon>
        <taxon>Embryophyta</taxon>
        <taxon>Tracheophyta</taxon>
        <taxon>Spermatophyta</taxon>
        <taxon>Magnoliopsida</taxon>
        <taxon>eudicotyledons</taxon>
        <taxon>Gunneridae</taxon>
        <taxon>Pentapetalae</taxon>
        <taxon>rosids</taxon>
        <taxon>fabids</taxon>
        <taxon>Fabales</taxon>
        <taxon>Fabaceae</taxon>
        <taxon>Papilionoideae</taxon>
        <taxon>50 kb inversion clade</taxon>
        <taxon>NPAAA clade</taxon>
        <taxon>indigoferoid/millettioid clade</taxon>
        <taxon>Phaseoleae</taxon>
        <taxon>Vigna</taxon>
    </lineage>
</organism>
<proteinExistence type="predicted"/>
<reference evidence="3" key="1">
    <citation type="journal article" date="2015" name="Proc. Natl. Acad. Sci. U.S.A.">
        <title>Genome sequencing of adzuki bean (Vigna angularis) provides insight into high starch and low fat accumulation and domestication.</title>
        <authorList>
            <person name="Yang K."/>
            <person name="Tian Z."/>
            <person name="Chen C."/>
            <person name="Luo L."/>
            <person name="Zhao B."/>
            <person name="Wang Z."/>
            <person name="Yu L."/>
            <person name="Li Y."/>
            <person name="Sun Y."/>
            <person name="Li W."/>
            <person name="Chen Y."/>
            <person name="Li Y."/>
            <person name="Zhang Y."/>
            <person name="Ai D."/>
            <person name="Zhao J."/>
            <person name="Shang C."/>
            <person name="Ma Y."/>
            <person name="Wu B."/>
            <person name="Wang M."/>
            <person name="Gao L."/>
            <person name="Sun D."/>
            <person name="Zhang P."/>
            <person name="Guo F."/>
            <person name="Wang W."/>
            <person name="Li Y."/>
            <person name="Wang J."/>
            <person name="Varshney R.K."/>
            <person name="Wang J."/>
            <person name="Ling H.Q."/>
            <person name="Wan P."/>
        </authorList>
    </citation>
    <scope>NUCLEOTIDE SEQUENCE</scope>
    <source>
        <strain evidence="3">cv. Jingnong 6</strain>
    </source>
</reference>
<sequence>MTWQPLVVLFFFVLIFYLGQGKCSRWLNQMAFTVARGGVRNNLLGLRFCISFLERQRFFPFLEDQRLHLVSEKPVCIGGKQWLVSTPYQKQAPPPK</sequence>
<feature type="signal peptide" evidence="1">
    <location>
        <begin position="1"/>
        <end position="21"/>
    </location>
</feature>
<evidence type="ECO:0000256" key="1">
    <source>
        <dbReference type="SAM" id="SignalP"/>
    </source>
</evidence>
<keyword evidence="1" id="KW-0732">Signal</keyword>
<accession>A0A0L9TPL8</accession>
<dbReference type="Gramene" id="KOM32485">
    <property type="protein sequence ID" value="KOM32485"/>
    <property type="gene ID" value="LR48_Vigan01g204100"/>
</dbReference>
<evidence type="ECO:0000313" key="2">
    <source>
        <dbReference type="EMBL" id="KOM32485.1"/>
    </source>
</evidence>
<protein>
    <recommendedName>
        <fullName evidence="4">Secreted protein</fullName>
    </recommendedName>
</protein>
<dbReference type="Proteomes" id="UP000053144">
    <property type="component" value="Chromosome 1"/>
</dbReference>
<dbReference type="EMBL" id="CM003371">
    <property type="protein sequence ID" value="KOM32485.1"/>
    <property type="molecule type" value="Genomic_DNA"/>
</dbReference>